<dbReference type="Gene3D" id="3.30.70.20">
    <property type="match status" value="2"/>
</dbReference>
<feature type="binding site" evidence="6">
    <location>
        <position position="44"/>
    </location>
    <ligand>
        <name>[4Fe-4S] cluster</name>
        <dbReference type="ChEBI" id="CHEBI:49883"/>
        <label>1</label>
    </ligand>
</feature>
<dbReference type="Proteomes" id="UP000294692">
    <property type="component" value="Unassembled WGS sequence"/>
</dbReference>
<reference evidence="9 10" key="1">
    <citation type="submission" date="2019-03" db="EMBL/GenBank/DDBJ databases">
        <title>Genomic Encyclopedia of Type Strains, Phase IV (KMG-IV): sequencing the most valuable type-strain genomes for metagenomic binning, comparative biology and taxonomic classification.</title>
        <authorList>
            <person name="Goeker M."/>
        </authorList>
    </citation>
    <scope>NUCLEOTIDE SEQUENCE [LARGE SCALE GENOMIC DNA]</scope>
    <source>
        <strain evidence="9 10">DSM 100048</strain>
    </source>
</reference>
<dbReference type="PANTHER" id="PTHR24960">
    <property type="entry name" value="PHOTOSYSTEM I IRON-SULFUR CENTER-RELATED"/>
    <property type="match status" value="1"/>
</dbReference>
<protein>
    <recommendedName>
        <fullName evidence="6">Ferredoxin-type protein NapF</fullName>
    </recommendedName>
</protein>
<comment type="subunit">
    <text evidence="6">Interacts with the cytoplasmic NapA precursor.</text>
</comment>
<feature type="domain" description="4Fe-4S ferredoxin-type" evidence="8">
    <location>
        <begin position="59"/>
        <end position="90"/>
    </location>
</feature>
<comment type="subcellular location">
    <subcellularLocation>
        <location evidence="6">Cytoplasm</location>
    </subcellularLocation>
</comment>
<feature type="binding site" evidence="6">
    <location>
        <position position="145"/>
    </location>
    <ligand>
        <name>[4Fe-4S] cluster</name>
        <dbReference type="ChEBI" id="CHEBI:49883"/>
        <label>3</label>
    </ligand>
</feature>
<evidence type="ECO:0000256" key="5">
    <source>
        <dbReference type="ARBA" id="ARBA00023014"/>
    </source>
</evidence>
<dbReference type="HAMAP" id="MF_02201">
    <property type="entry name" value="NapF"/>
    <property type="match status" value="1"/>
</dbReference>
<dbReference type="InterPro" id="IPR017896">
    <property type="entry name" value="4Fe4S_Fe-S-bd"/>
</dbReference>
<feature type="domain" description="4Fe-4S ferredoxin-type" evidence="8">
    <location>
        <begin position="27"/>
        <end position="58"/>
    </location>
</feature>
<dbReference type="InterPro" id="IPR004496">
    <property type="entry name" value="NapF"/>
</dbReference>
<evidence type="ECO:0000256" key="7">
    <source>
        <dbReference type="SAM" id="MobiDB-lite"/>
    </source>
</evidence>
<comment type="caution">
    <text evidence="9">The sequence shown here is derived from an EMBL/GenBank/DDBJ whole genome shotgun (WGS) entry which is preliminary data.</text>
</comment>
<dbReference type="CDD" id="cd10564">
    <property type="entry name" value="NapF_like"/>
    <property type="match status" value="1"/>
</dbReference>
<comment type="function">
    <text evidence="6">Could be involved in the maturation of NapA, the catalytic subunit of the periplasmic nitrate reductase, before its export into the periplasm.</text>
</comment>
<feature type="binding site" evidence="6">
    <location>
        <position position="73"/>
    </location>
    <ligand>
        <name>[4Fe-4S] cluster</name>
        <dbReference type="ChEBI" id="CHEBI:49883"/>
        <label>2</label>
    </ligand>
</feature>
<name>A0A4V2VPS8_9BURK</name>
<feature type="binding site" evidence="6">
    <location>
        <position position="76"/>
    </location>
    <ligand>
        <name>[4Fe-4S] cluster</name>
        <dbReference type="ChEBI" id="CHEBI:49883"/>
        <label>2</label>
    </ligand>
</feature>
<evidence type="ECO:0000256" key="6">
    <source>
        <dbReference type="HAMAP-Rule" id="MF_02201"/>
    </source>
</evidence>
<sequence length="166" mass="17534">MHVFSSSRRQFFRRPRQKGANAIRPPGALHENQFLELCTRCGDCVPSCPTRIIVHGDGGYPALDFSAGECSYCQRCAQSCTTGALAQGPIPLPWLLASIGPACLAAASVECRICGESCPAQAIRFRPHPGGVAQPHFDAGQCTGCGACVAPCPTQAISMEAHHAHC</sequence>
<feature type="binding site" evidence="6">
    <location>
        <position position="148"/>
    </location>
    <ligand>
        <name>[4Fe-4S] cluster</name>
        <dbReference type="ChEBI" id="CHEBI:49883"/>
        <label>3</label>
    </ligand>
</feature>
<dbReference type="Pfam" id="PF12838">
    <property type="entry name" value="Fer4_7"/>
    <property type="match status" value="2"/>
</dbReference>
<comment type="similarity">
    <text evidence="6">Belongs to the NapF family.</text>
</comment>
<comment type="cofactor">
    <cofactor evidence="6">
        <name>[4Fe-4S] cluster</name>
        <dbReference type="ChEBI" id="CHEBI:49883"/>
    </cofactor>
</comment>
<dbReference type="AlphaFoldDB" id="A0A4V2VPS8"/>
<keyword evidence="5 6" id="KW-0411">Iron-sulfur</keyword>
<feature type="binding site" evidence="6">
    <location>
        <position position="142"/>
    </location>
    <ligand>
        <name>[4Fe-4S] cluster</name>
        <dbReference type="ChEBI" id="CHEBI:49883"/>
        <label>3</label>
    </ligand>
</feature>
<evidence type="ECO:0000256" key="3">
    <source>
        <dbReference type="ARBA" id="ARBA00022737"/>
    </source>
</evidence>
<keyword evidence="1 6" id="KW-0004">4Fe-4S</keyword>
<evidence type="ECO:0000313" key="10">
    <source>
        <dbReference type="Proteomes" id="UP000294692"/>
    </source>
</evidence>
<evidence type="ECO:0000259" key="8">
    <source>
        <dbReference type="PROSITE" id="PS51379"/>
    </source>
</evidence>
<keyword evidence="4 6" id="KW-0408">Iron</keyword>
<feature type="domain" description="4Fe-4S ferredoxin-type" evidence="8">
    <location>
        <begin position="99"/>
        <end position="128"/>
    </location>
</feature>
<evidence type="ECO:0000256" key="2">
    <source>
        <dbReference type="ARBA" id="ARBA00022723"/>
    </source>
</evidence>
<dbReference type="GO" id="GO:0005737">
    <property type="term" value="C:cytoplasm"/>
    <property type="evidence" value="ECO:0007669"/>
    <property type="project" value="UniProtKB-SubCell"/>
</dbReference>
<feature type="binding site" evidence="6">
    <location>
        <position position="80"/>
    </location>
    <ligand>
        <name>[4Fe-4S] cluster</name>
        <dbReference type="ChEBI" id="CHEBI:49883"/>
        <label>2</label>
    </ligand>
</feature>
<dbReference type="SUPFAM" id="SSF54862">
    <property type="entry name" value="4Fe-4S ferredoxins"/>
    <property type="match status" value="1"/>
</dbReference>
<dbReference type="GO" id="GO:0051539">
    <property type="term" value="F:4 iron, 4 sulfur cluster binding"/>
    <property type="evidence" value="ECO:0007669"/>
    <property type="project" value="UniProtKB-UniRule"/>
</dbReference>
<feature type="binding site" evidence="6">
    <location>
        <position position="41"/>
    </location>
    <ligand>
        <name>[4Fe-4S] cluster</name>
        <dbReference type="ChEBI" id="CHEBI:49883"/>
        <label>1</label>
    </ligand>
</feature>
<feature type="binding site" evidence="6">
    <location>
        <position position="152"/>
    </location>
    <ligand>
        <name>[4Fe-4S] cluster</name>
        <dbReference type="ChEBI" id="CHEBI:49883"/>
        <label>3</label>
    </ligand>
</feature>
<accession>A0A4V2VPS8</accession>
<dbReference type="PROSITE" id="PS51379">
    <property type="entry name" value="4FE4S_FER_2"/>
    <property type="match status" value="4"/>
</dbReference>
<feature type="binding site" evidence="6">
    <location>
        <position position="70"/>
    </location>
    <ligand>
        <name>[4Fe-4S] cluster</name>
        <dbReference type="ChEBI" id="CHEBI:49883"/>
        <label>2</label>
    </ligand>
</feature>
<organism evidence="9 10">
    <name type="scientific">Paracandidimonas soli</name>
    <dbReference type="NCBI Taxonomy" id="1917182"/>
    <lineage>
        <taxon>Bacteria</taxon>
        <taxon>Pseudomonadati</taxon>
        <taxon>Pseudomonadota</taxon>
        <taxon>Betaproteobacteria</taxon>
        <taxon>Burkholderiales</taxon>
        <taxon>Alcaligenaceae</taxon>
        <taxon>Paracandidimonas</taxon>
    </lineage>
</organism>
<evidence type="ECO:0000313" key="9">
    <source>
        <dbReference type="EMBL" id="TCU91919.1"/>
    </source>
</evidence>
<dbReference type="EMBL" id="SMBX01000016">
    <property type="protein sequence ID" value="TCU91919.1"/>
    <property type="molecule type" value="Genomic_DNA"/>
</dbReference>
<evidence type="ECO:0000256" key="4">
    <source>
        <dbReference type="ARBA" id="ARBA00023004"/>
    </source>
</evidence>
<feature type="binding site" evidence="6">
    <location>
        <position position="48"/>
    </location>
    <ligand>
        <name>[4Fe-4S] cluster</name>
        <dbReference type="ChEBI" id="CHEBI:49883"/>
        <label>1</label>
    </ligand>
</feature>
<dbReference type="InterPro" id="IPR017900">
    <property type="entry name" value="4Fe4S_Fe_S_CS"/>
</dbReference>
<evidence type="ECO:0000256" key="1">
    <source>
        <dbReference type="ARBA" id="ARBA00022485"/>
    </source>
</evidence>
<keyword evidence="10" id="KW-1185">Reference proteome</keyword>
<dbReference type="PANTHER" id="PTHR24960:SF46">
    <property type="entry name" value="FERREDOXIN-TYPE PROTEIN NAPF"/>
    <property type="match status" value="1"/>
</dbReference>
<dbReference type="OrthoDB" id="9808559at2"/>
<keyword evidence="2 6" id="KW-0479">Metal-binding</keyword>
<feature type="domain" description="4Fe-4S ferredoxin-type" evidence="8">
    <location>
        <begin position="133"/>
        <end position="162"/>
    </location>
</feature>
<proteinExistence type="inferred from homology"/>
<gene>
    <name evidence="6" type="primary">napF</name>
    <name evidence="9" type="ORF">EV686_1169</name>
</gene>
<feature type="region of interest" description="Disordered" evidence="7">
    <location>
        <begin position="1"/>
        <end position="25"/>
    </location>
</feature>
<dbReference type="NCBIfam" id="TIGR00402">
    <property type="entry name" value="napF"/>
    <property type="match status" value="1"/>
</dbReference>
<keyword evidence="3 6" id="KW-0677">Repeat</keyword>
<keyword evidence="6" id="KW-0963">Cytoplasm</keyword>
<dbReference type="RefSeq" id="WP_132478354.1">
    <property type="nucleotide sequence ID" value="NZ_JBHRVM010000001.1"/>
</dbReference>
<feature type="binding site" evidence="6">
    <location>
        <position position="38"/>
    </location>
    <ligand>
        <name>[4Fe-4S] cluster</name>
        <dbReference type="ChEBI" id="CHEBI:49883"/>
        <label>1</label>
    </ligand>
</feature>
<dbReference type="GO" id="GO:0046872">
    <property type="term" value="F:metal ion binding"/>
    <property type="evidence" value="ECO:0007669"/>
    <property type="project" value="UniProtKB-KW"/>
</dbReference>
<dbReference type="PROSITE" id="PS00198">
    <property type="entry name" value="4FE4S_FER_1"/>
    <property type="match status" value="2"/>
</dbReference>
<dbReference type="InterPro" id="IPR050157">
    <property type="entry name" value="PSI_iron-sulfur_center"/>
</dbReference>